<dbReference type="Gene3D" id="1.10.10.10">
    <property type="entry name" value="Winged helix-like DNA-binding domain superfamily/Winged helix DNA-binding domain"/>
    <property type="match status" value="1"/>
</dbReference>
<evidence type="ECO:0000256" key="4">
    <source>
        <dbReference type="ARBA" id="ARBA00023015"/>
    </source>
</evidence>
<dbReference type="Pfam" id="PF02229">
    <property type="entry name" value="PC4"/>
    <property type="match status" value="2"/>
</dbReference>
<dbReference type="InterPro" id="IPR036390">
    <property type="entry name" value="WH_DNA-bd_sf"/>
</dbReference>
<comment type="subcellular location">
    <subcellularLocation>
        <location evidence="1">Nucleus</location>
    </subcellularLocation>
</comment>
<evidence type="ECO:0000256" key="3">
    <source>
        <dbReference type="ARBA" id="ARBA00022884"/>
    </source>
</evidence>
<protein>
    <submittedName>
        <fullName evidence="10">Transcriptional coactivator</fullName>
    </submittedName>
</protein>
<evidence type="ECO:0000313" key="10">
    <source>
        <dbReference type="EMBL" id="GHP07629.1"/>
    </source>
</evidence>
<evidence type="ECO:0000256" key="8">
    <source>
        <dbReference type="SAM" id="MobiDB-lite"/>
    </source>
</evidence>
<comment type="caution">
    <text evidence="10">The sequence shown here is derived from an EMBL/GenBank/DDBJ whole genome shotgun (WGS) entry which is preliminary data.</text>
</comment>
<dbReference type="InterPro" id="IPR042371">
    <property type="entry name" value="Z_dom"/>
</dbReference>
<keyword evidence="4" id="KW-0805">Transcription regulation</keyword>
<accession>A0A830HRK0</accession>
<evidence type="ECO:0000256" key="2">
    <source>
        <dbReference type="ARBA" id="ARBA00009001"/>
    </source>
</evidence>
<dbReference type="GO" id="GO:0005634">
    <property type="term" value="C:nucleus"/>
    <property type="evidence" value="ECO:0007669"/>
    <property type="project" value="UniProtKB-SubCell"/>
</dbReference>
<feature type="compositionally biased region" description="Low complexity" evidence="8">
    <location>
        <begin position="86"/>
        <end position="100"/>
    </location>
</feature>
<reference evidence="10" key="1">
    <citation type="submission" date="2020-10" db="EMBL/GenBank/DDBJ databases">
        <title>Unveiling of a novel bifunctional photoreceptor, Dualchrome1, isolated from a cosmopolitan green alga.</title>
        <authorList>
            <person name="Suzuki S."/>
            <person name="Kawachi M."/>
        </authorList>
    </citation>
    <scope>NUCLEOTIDE SEQUENCE</scope>
    <source>
        <strain evidence="10">NIES 2893</strain>
    </source>
</reference>
<dbReference type="PANTHER" id="PTHR13215">
    <property type="entry name" value="RNA POLYMERASE II TRANSCRIPTIONAL COACTIVATOR"/>
    <property type="match status" value="1"/>
</dbReference>
<feature type="domain" description="Z-binding" evidence="9">
    <location>
        <begin position="91"/>
        <end position="155"/>
    </location>
</feature>
<gene>
    <name evidence="10" type="ORF">PPROV_000637100</name>
</gene>
<organism evidence="10 11">
    <name type="scientific">Pycnococcus provasolii</name>
    <dbReference type="NCBI Taxonomy" id="41880"/>
    <lineage>
        <taxon>Eukaryota</taxon>
        <taxon>Viridiplantae</taxon>
        <taxon>Chlorophyta</taxon>
        <taxon>Pseudoscourfieldiophyceae</taxon>
        <taxon>Pseudoscourfieldiales</taxon>
        <taxon>Pycnococcaceae</taxon>
        <taxon>Pycnococcus</taxon>
    </lineage>
</organism>
<dbReference type="SUPFAM" id="SSF54447">
    <property type="entry name" value="ssDNA-binding transcriptional regulator domain"/>
    <property type="match status" value="2"/>
</dbReference>
<keyword evidence="11" id="KW-1185">Reference proteome</keyword>
<dbReference type="GO" id="GO:0003723">
    <property type="term" value="F:RNA binding"/>
    <property type="evidence" value="ECO:0007669"/>
    <property type="project" value="UniProtKB-KW"/>
</dbReference>
<dbReference type="OrthoDB" id="2505440at2759"/>
<dbReference type="InterPro" id="IPR036388">
    <property type="entry name" value="WH-like_DNA-bd_sf"/>
</dbReference>
<dbReference type="GO" id="GO:0003677">
    <property type="term" value="F:DNA binding"/>
    <property type="evidence" value="ECO:0007669"/>
    <property type="project" value="UniProtKB-KW"/>
</dbReference>
<dbReference type="SUPFAM" id="SSF46785">
    <property type="entry name" value="Winged helix' DNA-binding domain"/>
    <property type="match status" value="1"/>
</dbReference>
<dbReference type="SMART" id="SM00550">
    <property type="entry name" value="Zalpha"/>
    <property type="match status" value="1"/>
</dbReference>
<dbReference type="Gene3D" id="2.30.31.10">
    <property type="entry name" value="Transcriptional Coactivator Pc4, Chain A"/>
    <property type="match status" value="2"/>
</dbReference>
<keyword evidence="7" id="KW-0539">Nucleus</keyword>
<evidence type="ECO:0000259" key="9">
    <source>
        <dbReference type="SMART" id="SM00550"/>
    </source>
</evidence>
<sequence>MSDSCVAELDVLRAKKRSFALLEEETAAEEEDLVAAPDSDGAAASSLAVAVAVTKVPKLEHTLPGNGGDVDVADPEEASQPKEEAQQQQQSSSSTTPEETIVLSAISDGMPRKAQEIAKATKLEKKVVNSILYKLASRGLAVKHEDFTWTAKGAPSQAKQEAGAAGAAGPSSNTTAAKPENAVVALDTRRFVSVSSFHGKSLVDIREFYVDGGELKPGKKGISLTTEQWEKLGQDIDGVSNSLPGATKEAKTIVDLSAKRRLSVVNLGGGPRVDIREYYVAEKEGGALKPGKKGISLTADQWEKLIASTEAVNEALSRQ</sequence>
<dbReference type="GO" id="GO:0060261">
    <property type="term" value="P:positive regulation of transcription initiation by RNA polymerase II"/>
    <property type="evidence" value="ECO:0007669"/>
    <property type="project" value="InterPro"/>
</dbReference>
<dbReference type="EMBL" id="BNJQ01000017">
    <property type="protein sequence ID" value="GHP07629.1"/>
    <property type="molecule type" value="Genomic_DNA"/>
</dbReference>
<dbReference type="GO" id="GO:0003726">
    <property type="term" value="F:double-stranded RNA adenosine deaminase activity"/>
    <property type="evidence" value="ECO:0007669"/>
    <property type="project" value="InterPro"/>
</dbReference>
<dbReference type="AlphaFoldDB" id="A0A830HRK0"/>
<comment type="similarity">
    <text evidence="2">Belongs to the transcriptional coactivator PC4 family.</text>
</comment>
<evidence type="ECO:0000256" key="1">
    <source>
        <dbReference type="ARBA" id="ARBA00004123"/>
    </source>
</evidence>
<dbReference type="InterPro" id="IPR045125">
    <property type="entry name" value="Sub1/Tcp4-like"/>
</dbReference>
<dbReference type="InterPro" id="IPR003173">
    <property type="entry name" value="PC4_C"/>
</dbReference>
<evidence type="ECO:0000256" key="6">
    <source>
        <dbReference type="ARBA" id="ARBA00023163"/>
    </source>
</evidence>
<feature type="region of interest" description="Disordered" evidence="8">
    <location>
        <begin position="58"/>
        <end position="107"/>
    </location>
</feature>
<name>A0A830HRK0_9CHLO</name>
<keyword evidence="5" id="KW-0238">DNA-binding</keyword>
<dbReference type="Proteomes" id="UP000660262">
    <property type="component" value="Unassembled WGS sequence"/>
</dbReference>
<dbReference type="InterPro" id="IPR009044">
    <property type="entry name" value="ssDNA-bd_transcriptional_reg"/>
</dbReference>
<evidence type="ECO:0000256" key="5">
    <source>
        <dbReference type="ARBA" id="ARBA00023125"/>
    </source>
</evidence>
<dbReference type="GO" id="GO:0003713">
    <property type="term" value="F:transcription coactivator activity"/>
    <property type="evidence" value="ECO:0007669"/>
    <property type="project" value="InterPro"/>
</dbReference>
<evidence type="ECO:0000256" key="7">
    <source>
        <dbReference type="ARBA" id="ARBA00023242"/>
    </source>
</evidence>
<keyword evidence="3" id="KW-0694">RNA-binding</keyword>
<proteinExistence type="inferred from homology"/>
<keyword evidence="6" id="KW-0804">Transcription</keyword>
<evidence type="ECO:0000313" key="11">
    <source>
        <dbReference type="Proteomes" id="UP000660262"/>
    </source>
</evidence>